<keyword evidence="2" id="KW-0067">ATP-binding</keyword>
<feature type="transmembrane region" description="Helical" evidence="4">
    <location>
        <begin position="220"/>
        <end position="242"/>
    </location>
</feature>
<dbReference type="GO" id="GO:0005829">
    <property type="term" value="C:cytosol"/>
    <property type="evidence" value="ECO:0007669"/>
    <property type="project" value="TreeGrafter"/>
</dbReference>
<dbReference type="PANTHER" id="PTHR11361:SF99">
    <property type="entry name" value="DNA MISMATCH REPAIR PROTEIN"/>
    <property type="match status" value="1"/>
</dbReference>
<dbReference type="EMBL" id="BMYF01000012">
    <property type="protein sequence ID" value="GHB40118.1"/>
    <property type="molecule type" value="Genomic_DNA"/>
</dbReference>
<evidence type="ECO:0000259" key="5">
    <source>
        <dbReference type="SMART" id="SM00534"/>
    </source>
</evidence>
<dbReference type="GO" id="GO:0030983">
    <property type="term" value="F:mismatched DNA binding"/>
    <property type="evidence" value="ECO:0007669"/>
    <property type="project" value="InterPro"/>
</dbReference>
<gene>
    <name evidence="6" type="ORF">GCM10008106_21630</name>
</gene>
<evidence type="ECO:0000256" key="1">
    <source>
        <dbReference type="ARBA" id="ARBA00022741"/>
    </source>
</evidence>
<evidence type="ECO:0000256" key="4">
    <source>
        <dbReference type="SAM" id="Phobius"/>
    </source>
</evidence>
<evidence type="ECO:0000256" key="2">
    <source>
        <dbReference type="ARBA" id="ARBA00022840"/>
    </source>
</evidence>
<feature type="transmembrane region" description="Helical" evidence="4">
    <location>
        <begin position="333"/>
        <end position="353"/>
    </location>
</feature>
<dbReference type="InterPro" id="IPR045076">
    <property type="entry name" value="MutS"/>
</dbReference>
<evidence type="ECO:0000256" key="3">
    <source>
        <dbReference type="ARBA" id="ARBA00023125"/>
    </source>
</evidence>
<organism evidence="6 7">
    <name type="scientific">Mongoliitalea lutea</name>
    <dbReference type="NCBI Taxonomy" id="849756"/>
    <lineage>
        <taxon>Bacteria</taxon>
        <taxon>Pseudomonadati</taxon>
        <taxon>Bacteroidota</taxon>
        <taxon>Cytophagia</taxon>
        <taxon>Cytophagales</taxon>
        <taxon>Cyclobacteriaceae</taxon>
        <taxon>Mongoliitalea</taxon>
    </lineage>
</organism>
<dbReference type="Pfam" id="PF00488">
    <property type="entry name" value="MutS_V"/>
    <property type="match status" value="1"/>
</dbReference>
<dbReference type="Gene3D" id="3.40.50.300">
    <property type="entry name" value="P-loop containing nucleotide triphosphate hydrolases"/>
    <property type="match status" value="1"/>
</dbReference>
<reference evidence="6" key="1">
    <citation type="journal article" date="2014" name="Int. J. Syst. Evol. Microbiol.">
        <title>Complete genome sequence of Corynebacterium casei LMG S-19264T (=DSM 44701T), isolated from a smear-ripened cheese.</title>
        <authorList>
            <consortium name="US DOE Joint Genome Institute (JGI-PGF)"/>
            <person name="Walter F."/>
            <person name="Albersmeier A."/>
            <person name="Kalinowski J."/>
            <person name="Ruckert C."/>
        </authorList>
    </citation>
    <scope>NUCLEOTIDE SEQUENCE</scope>
    <source>
        <strain evidence="6">KCTC 23224</strain>
    </source>
</reference>
<feature type="transmembrane region" description="Helical" evidence="4">
    <location>
        <begin position="38"/>
        <end position="58"/>
    </location>
</feature>
<keyword evidence="4" id="KW-0812">Transmembrane</keyword>
<dbReference type="GO" id="GO:0005524">
    <property type="term" value="F:ATP binding"/>
    <property type="evidence" value="ECO:0007669"/>
    <property type="project" value="UniProtKB-KW"/>
</dbReference>
<feature type="domain" description="DNA mismatch repair proteins mutS family" evidence="5">
    <location>
        <begin position="426"/>
        <end position="603"/>
    </location>
</feature>
<dbReference type="SUPFAM" id="SSF52540">
    <property type="entry name" value="P-loop containing nucleoside triphosphate hydrolases"/>
    <property type="match status" value="1"/>
</dbReference>
<feature type="transmembrane region" description="Helical" evidence="4">
    <location>
        <begin position="64"/>
        <end position="84"/>
    </location>
</feature>
<dbReference type="GO" id="GO:0006298">
    <property type="term" value="P:mismatch repair"/>
    <property type="evidence" value="ECO:0007669"/>
    <property type="project" value="InterPro"/>
</dbReference>
<dbReference type="InterPro" id="IPR027417">
    <property type="entry name" value="P-loop_NTPase"/>
</dbReference>
<feature type="transmembrane region" description="Helical" evidence="4">
    <location>
        <begin position="248"/>
        <end position="266"/>
    </location>
</feature>
<keyword evidence="4" id="KW-0472">Membrane</keyword>
<keyword evidence="1" id="KW-0547">Nucleotide-binding</keyword>
<dbReference type="SMART" id="SM00534">
    <property type="entry name" value="MUTSac"/>
    <property type="match status" value="1"/>
</dbReference>
<reference evidence="6" key="2">
    <citation type="submission" date="2020-09" db="EMBL/GenBank/DDBJ databases">
        <authorList>
            <person name="Sun Q."/>
            <person name="Kim S."/>
        </authorList>
    </citation>
    <scope>NUCLEOTIDE SEQUENCE</scope>
    <source>
        <strain evidence="6">KCTC 23224</strain>
    </source>
</reference>
<accession>A0A8J3G5J1</accession>
<keyword evidence="7" id="KW-1185">Reference proteome</keyword>
<proteinExistence type="predicted"/>
<dbReference type="Proteomes" id="UP000642809">
    <property type="component" value="Unassembled WGS sequence"/>
</dbReference>
<dbReference type="InterPro" id="IPR000432">
    <property type="entry name" value="DNA_mismatch_repair_MutS_C"/>
</dbReference>
<dbReference type="GO" id="GO:0140664">
    <property type="term" value="F:ATP-dependent DNA damage sensor activity"/>
    <property type="evidence" value="ECO:0007669"/>
    <property type="project" value="InterPro"/>
</dbReference>
<evidence type="ECO:0000313" key="6">
    <source>
        <dbReference type="EMBL" id="GHB40118.1"/>
    </source>
</evidence>
<keyword evidence="4" id="KW-1133">Transmembrane helix</keyword>
<name>A0A8J3G5J1_9BACT</name>
<dbReference type="RefSeq" id="WP_229800589.1">
    <property type="nucleotide sequence ID" value="NZ_BMYF01000012.1"/>
</dbReference>
<evidence type="ECO:0000313" key="7">
    <source>
        <dbReference type="Proteomes" id="UP000642809"/>
    </source>
</evidence>
<keyword evidence="3" id="KW-0238">DNA-binding</keyword>
<sequence length="609" mass="69282">MLHKILLASFFDLYLCAMISSFETSELLQLKKKSKQKVAVLAILRLILFLLLGVFLVLSFAEHSLFFLALLASIAAFVYLIKLFNQEQDFQRLIQALIRMQEEKQLRAARNLGMLDSGEEFVDKEHPFANDLDIFGQHSLFQLLNHTVTASARTLLARRLKMSQKDEVSLVFQTAIQELSKQTSFLQLFEGLGKAHAKDSRDFKVFETWLKQAEQWKVGYWVPMIIGPVLGLSLIIGALFGIFPAALLGVWLLVGVGMMAVSHTYLKDVAGILPTFSQTKMYRLWSEHIQAQDFQDPYLGKISEAFRVQRFSVSKGLSSLEQLTFLIQNRFNLMYIVLNAFFWLDFMLLRQLYSWKKVYADSLGGLKDTLDVWQVLVSYASFTEEEQLTCYPEWSEHPTFQATSISHPLLKPEVAVSNDFTLDFSTQTILLTGSNMSGKTTFMRTLGINIVLANQGLPVFAERFESFPFVLFTSMRNADNLGESVSSFYAELARIKKILQESEEGIAMFFLMDEILKGTNTTDRIMGSEALIKQLAATNARGIISTHDIELSSLENELSYLKNYSFHSDIQEDRIQFDYKIKSGPCPSFNAQKLMQLMGIKLNQSTKEA</sequence>
<protein>
    <submittedName>
        <fullName evidence="6">DNA mismatch repair protein MutS</fullName>
    </submittedName>
</protein>
<comment type="caution">
    <text evidence="6">The sequence shown here is derived from an EMBL/GenBank/DDBJ whole genome shotgun (WGS) entry which is preliminary data.</text>
</comment>
<dbReference type="AlphaFoldDB" id="A0A8J3G5J1"/>
<dbReference type="PANTHER" id="PTHR11361">
    <property type="entry name" value="DNA MISMATCH REPAIR PROTEIN MUTS FAMILY MEMBER"/>
    <property type="match status" value="1"/>
</dbReference>